<name>A0A127A6K0_9MICC</name>
<dbReference type="Proteomes" id="UP000070134">
    <property type="component" value="Plasmid pSA01"/>
</dbReference>
<feature type="compositionally biased region" description="Low complexity" evidence="1">
    <location>
        <begin position="29"/>
        <end position="38"/>
    </location>
</feature>
<organism evidence="2 3">
    <name type="scientific">Sinomonas atrocyanea</name>
    <dbReference type="NCBI Taxonomy" id="37927"/>
    <lineage>
        <taxon>Bacteria</taxon>
        <taxon>Bacillati</taxon>
        <taxon>Actinomycetota</taxon>
        <taxon>Actinomycetes</taxon>
        <taxon>Micrococcales</taxon>
        <taxon>Micrococcaceae</taxon>
        <taxon>Sinomonas</taxon>
    </lineage>
</organism>
<feature type="region of interest" description="Disordered" evidence="1">
    <location>
        <begin position="1"/>
        <end position="43"/>
    </location>
</feature>
<dbReference type="KEGG" id="satk:SA2016_4115"/>
<gene>
    <name evidence="2" type="ORF">SA2016_4115</name>
</gene>
<protein>
    <submittedName>
        <fullName evidence="2">Uncharacterized protein</fullName>
    </submittedName>
</protein>
<keyword evidence="3" id="KW-1185">Reference proteome</keyword>
<keyword evidence="2" id="KW-0614">Plasmid</keyword>
<geneLocation type="plasmid" evidence="2 3">
    <name>pSA01</name>
</geneLocation>
<accession>A0A127A6K0</accession>
<evidence type="ECO:0000313" key="3">
    <source>
        <dbReference type="Proteomes" id="UP000070134"/>
    </source>
</evidence>
<dbReference type="RefSeq" id="WP_066503079.1">
    <property type="nucleotide sequence ID" value="NZ_BJMO01000078.1"/>
</dbReference>
<sequence>MLPHSRQPRAAALHPVDRAPRSLHDHEPPAQAQEASPAVRRQRTRLLRELRQAGLGDTEAQAEASRLLAGDIWGG</sequence>
<evidence type="ECO:0000313" key="2">
    <source>
        <dbReference type="EMBL" id="AMM34767.1"/>
    </source>
</evidence>
<dbReference type="AlphaFoldDB" id="A0A127A6K0"/>
<feature type="compositionally biased region" description="Basic and acidic residues" evidence="1">
    <location>
        <begin position="15"/>
        <end position="28"/>
    </location>
</feature>
<evidence type="ECO:0000256" key="1">
    <source>
        <dbReference type="SAM" id="MobiDB-lite"/>
    </source>
</evidence>
<reference evidence="2 3" key="1">
    <citation type="submission" date="2016-02" db="EMBL/GenBank/DDBJ databases">
        <title>Complete genome of Sinomonas atrocyanea KCTC 3377.</title>
        <authorList>
            <person name="Kim K.M."/>
        </authorList>
    </citation>
    <scope>NUCLEOTIDE SEQUENCE [LARGE SCALE GENOMIC DNA]</scope>
    <source>
        <strain evidence="2 3">KCTC 3377</strain>
        <plasmid evidence="2 3">pSA01</plasmid>
    </source>
</reference>
<dbReference type="EMBL" id="CP014519">
    <property type="protein sequence ID" value="AMM34767.1"/>
    <property type="molecule type" value="Genomic_DNA"/>
</dbReference>
<proteinExistence type="predicted"/>